<organism evidence="2 3">
    <name type="scientific">Ophiobolus disseminans</name>
    <dbReference type="NCBI Taxonomy" id="1469910"/>
    <lineage>
        <taxon>Eukaryota</taxon>
        <taxon>Fungi</taxon>
        <taxon>Dikarya</taxon>
        <taxon>Ascomycota</taxon>
        <taxon>Pezizomycotina</taxon>
        <taxon>Dothideomycetes</taxon>
        <taxon>Pleosporomycetidae</taxon>
        <taxon>Pleosporales</taxon>
        <taxon>Pleosporineae</taxon>
        <taxon>Phaeosphaeriaceae</taxon>
        <taxon>Ophiobolus</taxon>
    </lineage>
</organism>
<dbReference type="Proteomes" id="UP000799424">
    <property type="component" value="Unassembled WGS sequence"/>
</dbReference>
<accession>A0A6A6ZN06</accession>
<dbReference type="AlphaFoldDB" id="A0A6A6ZN06"/>
<evidence type="ECO:0000256" key="1">
    <source>
        <dbReference type="SAM" id="MobiDB-lite"/>
    </source>
</evidence>
<evidence type="ECO:0000313" key="2">
    <source>
        <dbReference type="EMBL" id="KAF2822460.1"/>
    </source>
</evidence>
<gene>
    <name evidence="2" type="ORF">CC86DRAFT_423645</name>
</gene>
<dbReference type="EMBL" id="MU006234">
    <property type="protein sequence ID" value="KAF2822460.1"/>
    <property type="molecule type" value="Genomic_DNA"/>
</dbReference>
<feature type="region of interest" description="Disordered" evidence="1">
    <location>
        <begin position="24"/>
        <end position="53"/>
    </location>
</feature>
<reference evidence="2" key="1">
    <citation type="journal article" date="2020" name="Stud. Mycol.">
        <title>101 Dothideomycetes genomes: a test case for predicting lifestyles and emergence of pathogens.</title>
        <authorList>
            <person name="Haridas S."/>
            <person name="Albert R."/>
            <person name="Binder M."/>
            <person name="Bloem J."/>
            <person name="Labutti K."/>
            <person name="Salamov A."/>
            <person name="Andreopoulos B."/>
            <person name="Baker S."/>
            <person name="Barry K."/>
            <person name="Bills G."/>
            <person name="Bluhm B."/>
            <person name="Cannon C."/>
            <person name="Castanera R."/>
            <person name="Culley D."/>
            <person name="Daum C."/>
            <person name="Ezra D."/>
            <person name="Gonzalez J."/>
            <person name="Henrissat B."/>
            <person name="Kuo A."/>
            <person name="Liang C."/>
            <person name="Lipzen A."/>
            <person name="Lutzoni F."/>
            <person name="Magnuson J."/>
            <person name="Mondo S."/>
            <person name="Nolan M."/>
            <person name="Ohm R."/>
            <person name="Pangilinan J."/>
            <person name="Park H.-J."/>
            <person name="Ramirez L."/>
            <person name="Alfaro M."/>
            <person name="Sun H."/>
            <person name="Tritt A."/>
            <person name="Yoshinaga Y."/>
            <person name="Zwiers L.-H."/>
            <person name="Turgeon B."/>
            <person name="Goodwin S."/>
            <person name="Spatafora J."/>
            <person name="Crous P."/>
            <person name="Grigoriev I."/>
        </authorList>
    </citation>
    <scope>NUCLEOTIDE SEQUENCE</scope>
    <source>
        <strain evidence="2">CBS 113818</strain>
    </source>
</reference>
<protein>
    <submittedName>
        <fullName evidence="2">Uncharacterized protein</fullName>
    </submittedName>
</protein>
<evidence type="ECO:0000313" key="3">
    <source>
        <dbReference type="Proteomes" id="UP000799424"/>
    </source>
</evidence>
<keyword evidence="3" id="KW-1185">Reference proteome</keyword>
<proteinExistence type="predicted"/>
<name>A0A6A6ZN06_9PLEO</name>
<sequence length="82" mass="9093">MHGPFQGIHQNPAYMRFAMPMRGIDQPQEYPGPGLDDAAAHTAEPAGVRRQRADAVATSDVRCRRCCGSLPETVVEERWRAT</sequence>